<dbReference type="InterPro" id="IPR033992">
    <property type="entry name" value="NKR-like_CTLD"/>
</dbReference>
<proteinExistence type="predicted"/>
<dbReference type="InterPro" id="IPR001304">
    <property type="entry name" value="C-type_lectin-like"/>
</dbReference>
<evidence type="ECO:0000256" key="1">
    <source>
        <dbReference type="ARBA" id="ARBA00004401"/>
    </source>
</evidence>
<dbReference type="Ensembl" id="ENSCPGT00000026808.1">
    <property type="protein sequence ID" value="ENSCPGP00000024544.1"/>
    <property type="gene ID" value="ENSCPGG00000016905.1"/>
</dbReference>
<dbReference type="Proteomes" id="UP000694419">
    <property type="component" value="Unplaced"/>
</dbReference>
<dbReference type="InterPro" id="IPR016186">
    <property type="entry name" value="C-type_lectin-like/link_sf"/>
</dbReference>
<accession>A0A8C3PSU3</accession>
<evidence type="ECO:0000259" key="3">
    <source>
        <dbReference type="PROSITE" id="PS50041"/>
    </source>
</evidence>
<evidence type="ECO:0000256" key="2">
    <source>
        <dbReference type="ARBA" id="ARBA00022734"/>
    </source>
</evidence>
<protein>
    <recommendedName>
        <fullName evidence="3">C-type lectin domain-containing protein</fullName>
    </recommendedName>
</protein>
<evidence type="ECO:0000313" key="5">
    <source>
        <dbReference type="Proteomes" id="UP000694419"/>
    </source>
</evidence>
<dbReference type="AlphaFoldDB" id="A0A8C3PSU3"/>
<dbReference type="CDD" id="cd03593">
    <property type="entry name" value="CLECT_NK_receptors_like"/>
    <property type="match status" value="1"/>
</dbReference>
<dbReference type="PANTHER" id="PTHR45710:SF35">
    <property type="entry name" value="C-TYPE LECTIN DOMAIN FAMILY 2 MEMBER D"/>
    <property type="match status" value="1"/>
</dbReference>
<dbReference type="InterPro" id="IPR016187">
    <property type="entry name" value="CTDL_fold"/>
</dbReference>
<dbReference type="Gene3D" id="3.10.100.10">
    <property type="entry name" value="Mannose-Binding Protein A, subunit A"/>
    <property type="match status" value="1"/>
</dbReference>
<dbReference type="SUPFAM" id="SSF56436">
    <property type="entry name" value="C-type lectin-like"/>
    <property type="match status" value="1"/>
</dbReference>
<dbReference type="SMART" id="SM00034">
    <property type="entry name" value="CLECT"/>
    <property type="match status" value="1"/>
</dbReference>
<dbReference type="PANTHER" id="PTHR45710">
    <property type="entry name" value="C-TYPE LECTIN DOMAIN-CONTAINING PROTEIN 180"/>
    <property type="match status" value="1"/>
</dbReference>
<sequence length="153" mass="17079">TKDANEAEAFFTSLFSSTPGRTCGGHPAVCQEKGIGFGEKCFYFLEEEADWNGSSSSCLTLGAHLAAVDSQEELSFLLRYGNSLHYWIGLHRESSGPWKWFNGFNVRGMGQCAYINQDGISSDWCSQIKYSLCSHLQKHPGRSQKHPEILNFT</sequence>
<keyword evidence="2" id="KW-0430">Lectin</keyword>
<dbReference type="PROSITE" id="PS50041">
    <property type="entry name" value="C_TYPE_LECTIN_2"/>
    <property type="match status" value="1"/>
</dbReference>
<reference evidence="4" key="1">
    <citation type="submission" date="2025-08" db="UniProtKB">
        <authorList>
            <consortium name="Ensembl"/>
        </authorList>
    </citation>
    <scope>IDENTIFICATION</scope>
</reference>
<dbReference type="Pfam" id="PF00059">
    <property type="entry name" value="Lectin_C"/>
    <property type="match status" value="1"/>
</dbReference>
<reference evidence="4" key="2">
    <citation type="submission" date="2025-09" db="UniProtKB">
        <authorList>
            <consortium name="Ensembl"/>
        </authorList>
    </citation>
    <scope>IDENTIFICATION</scope>
</reference>
<dbReference type="GO" id="GO:0005886">
    <property type="term" value="C:plasma membrane"/>
    <property type="evidence" value="ECO:0007669"/>
    <property type="project" value="UniProtKB-SubCell"/>
</dbReference>
<keyword evidence="5" id="KW-1185">Reference proteome</keyword>
<organism evidence="4 5">
    <name type="scientific">Calidris pygmaea</name>
    <name type="common">Spoon-billed sandpiper</name>
    <dbReference type="NCBI Taxonomy" id="425635"/>
    <lineage>
        <taxon>Eukaryota</taxon>
        <taxon>Metazoa</taxon>
        <taxon>Chordata</taxon>
        <taxon>Craniata</taxon>
        <taxon>Vertebrata</taxon>
        <taxon>Euteleostomi</taxon>
        <taxon>Archelosauria</taxon>
        <taxon>Archosauria</taxon>
        <taxon>Dinosauria</taxon>
        <taxon>Saurischia</taxon>
        <taxon>Theropoda</taxon>
        <taxon>Coelurosauria</taxon>
        <taxon>Aves</taxon>
        <taxon>Neognathae</taxon>
        <taxon>Neoaves</taxon>
        <taxon>Charadriiformes</taxon>
        <taxon>Scolopacidae</taxon>
        <taxon>Calidris</taxon>
    </lineage>
</organism>
<name>A0A8C3PSU3_9CHAR</name>
<dbReference type="InterPro" id="IPR050828">
    <property type="entry name" value="C-type_lectin/matrix_domain"/>
</dbReference>
<comment type="subcellular location">
    <subcellularLocation>
        <location evidence="1">Cell membrane</location>
        <topology evidence="1">Single-pass type II membrane protein</topology>
    </subcellularLocation>
</comment>
<evidence type="ECO:0000313" key="4">
    <source>
        <dbReference type="Ensembl" id="ENSCPGP00000024544.1"/>
    </source>
</evidence>
<feature type="domain" description="C-type lectin" evidence="3">
    <location>
        <begin position="37"/>
        <end position="134"/>
    </location>
</feature>
<dbReference type="GO" id="GO:0030246">
    <property type="term" value="F:carbohydrate binding"/>
    <property type="evidence" value="ECO:0007669"/>
    <property type="project" value="UniProtKB-KW"/>
</dbReference>